<keyword evidence="1" id="KW-0546">Nucleotide metabolism</keyword>
<evidence type="ECO:0008006" key="4">
    <source>
        <dbReference type="Google" id="ProtNLM"/>
    </source>
</evidence>
<reference evidence="3" key="1">
    <citation type="journal article" date="2019" name="Int. J. Syst. Evol. Microbiol.">
        <title>The Global Catalogue of Microorganisms (GCM) 10K type strain sequencing project: providing services to taxonomists for standard genome sequencing and annotation.</title>
        <authorList>
            <consortium name="The Broad Institute Genomics Platform"/>
            <consortium name="The Broad Institute Genome Sequencing Center for Infectious Disease"/>
            <person name="Wu L."/>
            <person name="Ma J."/>
        </authorList>
    </citation>
    <scope>NUCLEOTIDE SEQUENCE [LARGE SCALE GENOMIC DNA]</scope>
    <source>
        <strain evidence="3">JCM 17441</strain>
    </source>
</reference>
<gene>
    <name evidence="2" type="ORF">GCM10022255_068210</name>
</gene>
<dbReference type="Proteomes" id="UP001500620">
    <property type="component" value="Unassembled WGS sequence"/>
</dbReference>
<dbReference type="PANTHER" id="PTHR42680:SF3">
    <property type="entry name" value="DCTP DEAMINASE"/>
    <property type="match status" value="1"/>
</dbReference>
<dbReference type="EMBL" id="BAABAT010000023">
    <property type="protein sequence ID" value="GAA4256220.1"/>
    <property type="molecule type" value="Genomic_DNA"/>
</dbReference>
<dbReference type="PANTHER" id="PTHR42680">
    <property type="entry name" value="DCTP DEAMINASE"/>
    <property type="match status" value="1"/>
</dbReference>
<keyword evidence="3" id="KW-1185">Reference proteome</keyword>
<protein>
    <recommendedName>
        <fullName evidence="4">dCTP deaminase</fullName>
    </recommendedName>
</protein>
<dbReference type="InterPro" id="IPR036157">
    <property type="entry name" value="dUTPase-like_sf"/>
</dbReference>
<name>A0ABP8DHY0_9ACTN</name>
<dbReference type="Gene3D" id="2.70.40.10">
    <property type="match status" value="1"/>
</dbReference>
<dbReference type="InterPro" id="IPR011962">
    <property type="entry name" value="dCTP_deaminase"/>
</dbReference>
<evidence type="ECO:0000313" key="2">
    <source>
        <dbReference type="EMBL" id="GAA4256220.1"/>
    </source>
</evidence>
<sequence>MRAGRAPALTLAADRTSSAGRLAGKSSLRRLGLLTHSTAGFTDPGSCGHVTLELRNVGKLPMMQRPGMKIGKLCAFRLSSPSGHPYGSAVYGSRYRRTP</sequence>
<dbReference type="Pfam" id="PF22769">
    <property type="entry name" value="DCD"/>
    <property type="match status" value="1"/>
</dbReference>
<organism evidence="2 3">
    <name type="scientific">Dactylosporangium darangshiense</name>
    <dbReference type="NCBI Taxonomy" id="579108"/>
    <lineage>
        <taxon>Bacteria</taxon>
        <taxon>Bacillati</taxon>
        <taxon>Actinomycetota</taxon>
        <taxon>Actinomycetes</taxon>
        <taxon>Micromonosporales</taxon>
        <taxon>Micromonosporaceae</taxon>
        <taxon>Dactylosporangium</taxon>
    </lineage>
</organism>
<proteinExistence type="predicted"/>
<accession>A0ABP8DHY0</accession>
<evidence type="ECO:0000313" key="3">
    <source>
        <dbReference type="Proteomes" id="UP001500620"/>
    </source>
</evidence>
<dbReference type="SUPFAM" id="SSF51283">
    <property type="entry name" value="dUTPase-like"/>
    <property type="match status" value="1"/>
</dbReference>
<comment type="caution">
    <text evidence="2">The sequence shown here is derived from an EMBL/GenBank/DDBJ whole genome shotgun (WGS) entry which is preliminary data.</text>
</comment>
<evidence type="ECO:0000256" key="1">
    <source>
        <dbReference type="ARBA" id="ARBA00023080"/>
    </source>
</evidence>